<accession>A0AAX0U4H3</accession>
<dbReference type="Proteomes" id="UP000231878">
    <property type="component" value="Unassembled WGS sequence"/>
</dbReference>
<comment type="caution">
    <text evidence="1">The sequence shown here is derived from an EMBL/GenBank/DDBJ whole genome shotgun (WGS) entry which is preliminary data.</text>
</comment>
<reference evidence="1 2" key="1">
    <citation type="submission" date="2017-11" db="EMBL/GenBank/DDBJ databases">
        <title>Molecular characterization of Burkholderia pseudomallei and closely related isolates from Vietnam.</title>
        <authorList>
            <person name="Ustinov D.V."/>
            <person name="Antonov A.S."/>
            <person name="Avdusheva E.F."/>
            <person name="Shpak I.M."/>
            <person name="Zakharova I.B."/>
            <person name="Thi L.A."/>
            <person name="Teteryatnikova N."/>
            <person name="Lopasteyskaya Y.A."/>
            <person name="Kuzyutina J.A."/>
            <person name="Ngo T.N."/>
            <person name="Victorov D.V."/>
        </authorList>
    </citation>
    <scope>NUCLEOTIDE SEQUENCE [LARGE SCALE GENOMIC DNA]</scope>
    <source>
        <strain evidence="1 2">V1512</strain>
    </source>
</reference>
<sequence>MKEWKFTRLRAGWAGGAGVRIRFMEAAAARAGGGAAAARREPTLYSARCRCAPDARRSHAGATRRARVTAARGRCRRGAMWREAATWRSRRLR</sequence>
<evidence type="ECO:0000313" key="2">
    <source>
        <dbReference type="Proteomes" id="UP000231878"/>
    </source>
</evidence>
<name>A0AAX0U4H3_BURPE</name>
<protein>
    <submittedName>
        <fullName evidence="1">Uncharacterized protein</fullName>
    </submittedName>
</protein>
<organism evidence="1 2">
    <name type="scientific">Burkholderia pseudomallei</name>
    <name type="common">Pseudomonas pseudomallei</name>
    <dbReference type="NCBI Taxonomy" id="28450"/>
    <lineage>
        <taxon>Bacteria</taxon>
        <taxon>Pseudomonadati</taxon>
        <taxon>Pseudomonadota</taxon>
        <taxon>Betaproteobacteria</taxon>
        <taxon>Burkholderiales</taxon>
        <taxon>Burkholderiaceae</taxon>
        <taxon>Burkholderia</taxon>
        <taxon>pseudomallei group</taxon>
    </lineage>
</organism>
<dbReference type="AlphaFoldDB" id="A0AAX0U4H3"/>
<proteinExistence type="predicted"/>
<evidence type="ECO:0000313" key="1">
    <source>
        <dbReference type="EMBL" id="PJO63217.1"/>
    </source>
</evidence>
<gene>
    <name evidence="1" type="ORF">CWD88_26895</name>
</gene>
<dbReference type="EMBL" id="PHRB01000034">
    <property type="protein sequence ID" value="PJO63217.1"/>
    <property type="molecule type" value="Genomic_DNA"/>
</dbReference>